<dbReference type="InterPro" id="IPR038054">
    <property type="entry name" value="LD_TPept-like_central_sf"/>
</dbReference>
<dbReference type="InterPro" id="IPR007391">
    <property type="entry name" value="Vancomycin_resist_VanW"/>
</dbReference>
<dbReference type="EMBL" id="MGKI01000003">
    <property type="protein sequence ID" value="OGN23408.1"/>
    <property type="molecule type" value="Genomic_DNA"/>
</dbReference>
<dbReference type="Gene3D" id="3.10.20.800">
    <property type="match status" value="1"/>
</dbReference>
<feature type="domain" description="YoaR-like putative peptidoglycan binding" evidence="1">
    <location>
        <begin position="73"/>
        <end position="159"/>
    </location>
</feature>
<evidence type="ECO:0000313" key="3">
    <source>
        <dbReference type="Proteomes" id="UP000178227"/>
    </source>
</evidence>
<reference evidence="2 3" key="1">
    <citation type="journal article" date="2016" name="Nat. Commun.">
        <title>Thousands of microbial genomes shed light on interconnected biogeochemical processes in an aquifer system.</title>
        <authorList>
            <person name="Anantharaman K."/>
            <person name="Brown C.T."/>
            <person name="Hug L.A."/>
            <person name="Sharon I."/>
            <person name="Castelle C.J."/>
            <person name="Probst A.J."/>
            <person name="Thomas B.C."/>
            <person name="Singh A."/>
            <person name="Wilkins M.J."/>
            <person name="Karaoz U."/>
            <person name="Brodie E.L."/>
            <person name="Williams K.H."/>
            <person name="Hubbard S.S."/>
            <person name="Banfield J.F."/>
        </authorList>
    </citation>
    <scope>NUCLEOTIDE SEQUENCE [LARGE SCALE GENOMIC DNA]</scope>
</reference>
<sequence length="388" mass="43412">MSSFSKRFLTLSSRLFIAGIIVLGGFHFGSAFYLSSIAKITTRIEVKNFADQMGADFNNNLEIRIQNYTKIVPGEIIQSWFEPYERNYSGKKDVRVLSEKVTDYLISIAPSINTQPVNAKFILVDGRAQEFLPSSYGHSLDIDKSRGLIINAVINNQTEVNLPVELIEPAITLERINELGITTLIGRGESNFKGSSQARIHNIKIGSVKHNGTILKPGEEFSFNSILGEVNEQNGFESELVIKGGKLIRELGGGLCQVSTTLFRSAIMAGLPILERRPHSFPVRYYDPQGFDATIYPGSVDLKFKNDTTNYILIQSRIEGTKLIFDIYGPDDGRKIVLEGPFQYDQKTNGSMKAYFVRKIYQGDSLVKEERFDSNYGAPAPLERNPLE</sequence>
<comment type="caution">
    <text evidence="2">The sequence shown here is derived from an EMBL/GenBank/DDBJ whole genome shotgun (WGS) entry which is preliminary data.</text>
</comment>
<dbReference type="PANTHER" id="PTHR35788">
    <property type="entry name" value="EXPORTED PROTEIN-RELATED"/>
    <property type="match status" value="1"/>
</dbReference>
<dbReference type="Pfam" id="PF04294">
    <property type="entry name" value="VanW"/>
    <property type="match status" value="1"/>
</dbReference>
<dbReference type="PANTHER" id="PTHR35788:SF1">
    <property type="entry name" value="EXPORTED PROTEIN"/>
    <property type="match status" value="1"/>
</dbReference>
<dbReference type="InterPro" id="IPR052913">
    <property type="entry name" value="Glycopeptide_resist_protein"/>
</dbReference>
<dbReference type="STRING" id="1802694.A2918_01725"/>
<gene>
    <name evidence="2" type="ORF">A2918_01725</name>
</gene>
<accession>A0A1F8GFA4</accession>
<organism evidence="2 3">
    <name type="scientific">Candidatus Yanofskybacteria bacterium RIFCSPLOWO2_01_FULL_42_49</name>
    <dbReference type="NCBI Taxonomy" id="1802694"/>
    <lineage>
        <taxon>Bacteria</taxon>
        <taxon>Candidatus Yanofskyibacteriota</taxon>
    </lineage>
</organism>
<name>A0A1F8GFA4_9BACT</name>
<protein>
    <recommendedName>
        <fullName evidence="1">YoaR-like putative peptidoglycan binding domain-containing protein</fullName>
    </recommendedName>
</protein>
<proteinExistence type="predicted"/>
<dbReference type="Proteomes" id="UP000178227">
    <property type="component" value="Unassembled WGS sequence"/>
</dbReference>
<evidence type="ECO:0000313" key="2">
    <source>
        <dbReference type="EMBL" id="OGN23408.1"/>
    </source>
</evidence>
<dbReference type="AlphaFoldDB" id="A0A1F8GFA4"/>
<dbReference type="InterPro" id="IPR022029">
    <property type="entry name" value="YoaR-like_PG-bd"/>
</dbReference>
<dbReference type="SUPFAM" id="SSF143985">
    <property type="entry name" value="L,D-transpeptidase pre-catalytic domain-like"/>
    <property type="match status" value="1"/>
</dbReference>
<evidence type="ECO:0000259" key="1">
    <source>
        <dbReference type="Pfam" id="PF12229"/>
    </source>
</evidence>
<dbReference type="Pfam" id="PF12229">
    <property type="entry name" value="PG_binding_4"/>
    <property type="match status" value="1"/>
</dbReference>